<evidence type="ECO:0000256" key="1">
    <source>
        <dbReference type="ARBA" id="ARBA00022679"/>
    </source>
</evidence>
<keyword evidence="2" id="KW-0012">Acyltransferase</keyword>
<proteinExistence type="predicted"/>
<sequence>MNENITIRMATESDTEEILAIYAPYVTDTAITFEYVVPTTKEFAERVRNILKKYPYLVALRDNAIVGYAYASAFNKRAAYGWAVETSVYVKQEGRKNGIGKKLYQVLEEILKKQNIINMNACIAYPNPESIGFHKHMGYKTVGHFTKCGYKFDTWYDIIWMEKVIGKHTINPKPVIPIIQLNIFEEYSLTK</sequence>
<evidence type="ECO:0000256" key="2">
    <source>
        <dbReference type="ARBA" id="ARBA00023315"/>
    </source>
</evidence>
<accession>A0A1I2Y158</accession>
<dbReference type="SUPFAM" id="SSF55729">
    <property type="entry name" value="Acyl-CoA N-acyltransferases (Nat)"/>
    <property type="match status" value="1"/>
</dbReference>
<dbReference type="Pfam" id="PF13420">
    <property type="entry name" value="Acetyltransf_4"/>
    <property type="match status" value="1"/>
</dbReference>
<feature type="domain" description="N-acetyltransferase" evidence="3">
    <location>
        <begin position="5"/>
        <end position="162"/>
    </location>
</feature>
<dbReference type="Proteomes" id="UP000199337">
    <property type="component" value="Unassembled WGS sequence"/>
</dbReference>
<name>A0A1I2Y158_9FIRM</name>
<dbReference type="OrthoDB" id="9798006at2"/>
<dbReference type="InterPro" id="IPR000182">
    <property type="entry name" value="GNAT_dom"/>
</dbReference>
<dbReference type="PANTHER" id="PTHR43072">
    <property type="entry name" value="N-ACETYLTRANSFERASE"/>
    <property type="match status" value="1"/>
</dbReference>
<dbReference type="Gene3D" id="3.40.630.30">
    <property type="match status" value="1"/>
</dbReference>
<gene>
    <name evidence="4" type="ORF">SAMN05660649_04203</name>
</gene>
<dbReference type="EMBL" id="FOOX01000019">
    <property type="protein sequence ID" value="SFH18696.1"/>
    <property type="molecule type" value="Genomic_DNA"/>
</dbReference>
<reference evidence="5" key="1">
    <citation type="submission" date="2016-10" db="EMBL/GenBank/DDBJ databases">
        <authorList>
            <person name="Varghese N."/>
            <person name="Submissions S."/>
        </authorList>
    </citation>
    <scope>NUCLEOTIDE SEQUENCE [LARGE SCALE GENOMIC DNA]</scope>
    <source>
        <strain evidence="5">DSM 17038</strain>
    </source>
</reference>
<keyword evidence="5" id="KW-1185">Reference proteome</keyword>
<protein>
    <submittedName>
        <fullName evidence="4">Phosphinothricin acetyltransferase</fullName>
    </submittedName>
</protein>
<dbReference type="CDD" id="cd04301">
    <property type="entry name" value="NAT_SF"/>
    <property type="match status" value="1"/>
</dbReference>
<dbReference type="RefSeq" id="WP_092474031.1">
    <property type="nucleotide sequence ID" value="NZ_FOOX01000019.1"/>
</dbReference>
<dbReference type="AlphaFoldDB" id="A0A1I2Y158"/>
<keyword evidence="1 4" id="KW-0808">Transferase</keyword>
<evidence type="ECO:0000313" key="5">
    <source>
        <dbReference type="Proteomes" id="UP000199337"/>
    </source>
</evidence>
<dbReference type="STRING" id="341036.SAMN05660649_04203"/>
<dbReference type="PANTHER" id="PTHR43072:SF23">
    <property type="entry name" value="UPF0039 PROTEIN C11D3.02C"/>
    <property type="match status" value="1"/>
</dbReference>
<organism evidence="4 5">
    <name type="scientific">Desulfotruncus arcticus DSM 17038</name>
    <dbReference type="NCBI Taxonomy" id="1121424"/>
    <lineage>
        <taxon>Bacteria</taxon>
        <taxon>Bacillati</taxon>
        <taxon>Bacillota</taxon>
        <taxon>Clostridia</taxon>
        <taxon>Eubacteriales</taxon>
        <taxon>Desulfallaceae</taxon>
        <taxon>Desulfotruncus</taxon>
    </lineage>
</organism>
<dbReference type="InterPro" id="IPR016181">
    <property type="entry name" value="Acyl_CoA_acyltransferase"/>
</dbReference>
<evidence type="ECO:0000259" key="3">
    <source>
        <dbReference type="PROSITE" id="PS51186"/>
    </source>
</evidence>
<dbReference type="GO" id="GO:0016747">
    <property type="term" value="F:acyltransferase activity, transferring groups other than amino-acyl groups"/>
    <property type="evidence" value="ECO:0007669"/>
    <property type="project" value="InterPro"/>
</dbReference>
<evidence type="ECO:0000313" key="4">
    <source>
        <dbReference type="EMBL" id="SFH18696.1"/>
    </source>
</evidence>
<dbReference type="PROSITE" id="PS51186">
    <property type="entry name" value="GNAT"/>
    <property type="match status" value="1"/>
</dbReference>